<name>A0ABS0ZT66_9ENTR</name>
<reference evidence="2 3" key="1">
    <citation type="submission" date="2020-11" db="EMBL/GenBank/DDBJ databases">
        <title>Enhanced detection system for hospital associated transmission using whole genome sequencing surveillance.</title>
        <authorList>
            <person name="Harrison L.H."/>
            <person name="Van Tyne D."/>
            <person name="Marsh J.W."/>
            <person name="Griffith M.P."/>
            <person name="Snyder D.J."/>
            <person name="Cooper V.S."/>
            <person name="Mustapha M."/>
        </authorList>
    </citation>
    <scope>NUCLEOTIDE SEQUENCE [LARGE SCALE GENOMIC DNA]</scope>
    <source>
        <strain evidence="2 3">CB00117</strain>
    </source>
</reference>
<keyword evidence="3" id="KW-1185">Reference proteome</keyword>
<feature type="compositionally biased region" description="Polar residues" evidence="1">
    <location>
        <begin position="15"/>
        <end position="32"/>
    </location>
</feature>
<protein>
    <recommendedName>
        <fullName evidence="4">Cytoplasmic protein</fullName>
    </recommendedName>
</protein>
<evidence type="ECO:0000313" key="2">
    <source>
        <dbReference type="EMBL" id="MBJ8381569.1"/>
    </source>
</evidence>
<evidence type="ECO:0008006" key="4">
    <source>
        <dbReference type="Google" id="ProtNLM"/>
    </source>
</evidence>
<sequence length="135" mass="15238">MLPEHLVPPRFHLSASGQTEGSAENANNFTQGKKNLRDYEADILISAASTGQSKNMLLEEHDRHFKERLCRVAKIETFARVINTLQAEGDIDAQTLSKILADTTNHINENGNEIWLNLITREKSSPIFYSLDDEQ</sequence>
<evidence type="ECO:0000256" key="1">
    <source>
        <dbReference type="SAM" id="MobiDB-lite"/>
    </source>
</evidence>
<dbReference type="RefSeq" id="WP_042289205.1">
    <property type="nucleotide sequence ID" value="NZ_CABLBY010000009.1"/>
</dbReference>
<accession>A0ABS0ZT66</accession>
<feature type="region of interest" description="Disordered" evidence="1">
    <location>
        <begin position="1"/>
        <end position="32"/>
    </location>
</feature>
<gene>
    <name evidence="2" type="ORF">I6M88_11370</name>
</gene>
<dbReference type="GeneID" id="84238149"/>
<proteinExistence type="predicted"/>
<comment type="caution">
    <text evidence="2">The sequence shown here is derived from an EMBL/GenBank/DDBJ whole genome shotgun (WGS) entry which is preliminary data.</text>
</comment>
<organism evidence="2 3">
    <name type="scientific">Citrobacter sedlakii</name>
    <dbReference type="NCBI Taxonomy" id="67826"/>
    <lineage>
        <taxon>Bacteria</taxon>
        <taxon>Pseudomonadati</taxon>
        <taxon>Pseudomonadota</taxon>
        <taxon>Gammaproteobacteria</taxon>
        <taxon>Enterobacterales</taxon>
        <taxon>Enterobacteriaceae</taxon>
        <taxon>Citrobacter</taxon>
        <taxon>Citrobacter freundii complex</taxon>
    </lineage>
</organism>
<dbReference type="EMBL" id="JADWND010000004">
    <property type="protein sequence ID" value="MBJ8381569.1"/>
    <property type="molecule type" value="Genomic_DNA"/>
</dbReference>
<dbReference type="Proteomes" id="UP000746649">
    <property type="component" value="Unassembled WGS sequence"/>
</dbReference>
<evidence type="ECO:0000313" key="3">
    <source>
        <dbReference type="Proteomes" id="UP000746649"/>
    </source>
</evidence>